<gene>
    <name evidence="1" type="ORF">L195_g040456</name>
</gene>
<name>A0A2K3M0T4_TRIPR</name>
<dbReference type="STRING" id="57577.A0A2K3M0T4"/>
<reference evidence="1 2" key="1">
    <citation type="journal article" date="2014" name="Am. J. Bot.">
        <title>Genome assembly and annotation for red clover (Trifolium pratense; Fabaceae).</title>
        <authorList>
            <person name="Istvanek J."/>
            <person name="Jaros M."/>
            <person name="Krenek A."/>
            <person name="Repkova J."/>
        </authorList>
    </citation>
    <scope>NUCLEOTIDE SEQUENCE [LARGE SCALE GENOMIC DNA]</scope>
    <source>
        <strain evidence="2">cv. Tatra</strain>
        <tissue evidence="1">Young leaves</tissue>
    </source>
</reference>
<reference evidence="1 2" key="2">
    <citation type="journal article" date="2017" name="Front. Plant Sci.">
        <title>Gene Classification and Mining of Molecular Markers Useful in Red Clover (Trifolium pratense) Breeding.</title>
        <authorList>
            <person name="Istvanek J."/>
            <person name="Dluhosova J."/>
            <person name="Dluhos P."/>
            <person name="Patkova L."/>
            <person name="Nedelnik J."/>
            <person name="Repkova J."/>
        </authorList>
    </citation>
    <scope>NUCLEOTIDE SEQUENCE [LARGE SCALE GENOMIC DNA]</scope>
    <source>
        <strain evidence="2">cv. Tatra</strain>
        <tissue evidence="1">Young leaves</tissue>
    </source>
</reference>
<protein>
    <submittedName>
        <fullName evidence="1">Transport protein SEC31A-like</fullName>
    </submittedName>
</protein>
<dbReference type="AlphaFoldDB" id="A0A2K3M0T4"/>
<feature type="non-terminal residue" evidence="1">
    <location>
        <position position="1"/>
    </location>
</feature>
<sequence>PIRFIAFPHFVLESRFVLGKSYVDLLQDLMEKTIVLALATGQKRFGASLCKLVEKYAKINLSKSRVADHNNRVSKTFGLTFDITCDIEGPNCTVYVTW</sequence>
<evidence type="ECO:0000313" key="1">
    <source>
        <dbReference type="EMBL" id="PNX84396.1"/>
    </source>
</evidence>
<proteinExistence type="predicted"/>
<dbReference type="Proteomes" id="UP000236291">
    <property type="component" value="Unassembled WGS sequence"/>
</dbReference>
<organism evidence="1 2">
    <name type="scientific">Trifolium pratense</name>
    <name type="common">Red clover</name>
    <dbReference type="NCBI Taxonomy" id="57577"/>
    <lineage>
        <taxon>Eukaryota</taxon>
        <taxon>Viridiplantae</taxon>
        <taxon>Streptophyta</taxon>
        <taxon>Embryophyta</taxon>
        <taxon>Tracheophyta</taxon>
        <taxon>Spermatophyta</taxon>
        <taxon>Magnoliopsida</taxon>
        <taxon>eudicotyledons</taxon>
        <taxon>Gunneridae</taxon>
        <taxon>Pentapetalae</taxon>
        <taxon>rosids</taxon>
        <taxon>fabids</taxon>
        <taxon>Fabales</taxon>
        <taxon>Fabaceae</taxon>
        <taxon>Papilionoideae</taxon>
        <taxon>50 kb inversion clade</taxon>
        <taxon>NPAAA clade</taxon>
        <taxon>Hologalegina</taxon>
        <taxon>IRL clade</taxon>
        <taxon>Trifolieae</taxon>
        <taxon>Trifolium</taxon>
    </lineage>
</organism>
<comment type="caution">
    <text evidence="1">The sequence shown here is derived from an EMBL/GenBank/DDBJ whole genome shotgun (WGS) entry which is preliminary data.</text>
</comment>
<evidence type="ECO:0000313" key="2">
    <source>
        <dbReference type="Proteomes" id="UP000236291"/>
    </source>
</evidence>
<accession>A0A2K3M0T4</accession>
<dbReference type="EMBL" id="ASHM01046253">
    <property type="protein sequence ID" value="PNX84396.1"/>
    <property type="molecule type" value="Genomic_DNA"/>
</dbReference>